<dbReference type="EMBL" id="CABVGP010000002">
    <property type="protein sequence ID" value="VVJ20745.1"/>
    <property type="molecule type" value="Genomic_DNA"/>
</dbReference>
<dbReference type="RefSeq" id="WP_155545807.1">
    <property type="nucleotide sequence ID" value="NZ_CABVGP010000002.1"/>
</dbReference>
<keyword evidence="3" id="KW-1185">Reference proteome</keyword>
<gene>
    <name evidence="2" type="ORF">AA23TX_05766</name>
</gene>
<reference evidence="2 3" key="1">
    <citation type="submission" date="2019-09" db="EMBL/GenBank/DDBJ databases">
        <authorList>
            <person name="Leyn A S."/>
        </authorList>
    </citation>
    <scope>NUCLEOTIDE SEQUENCE [LARGE SCALE GENOMIC DNA]</scope>
    <source>
        <strain evidence="2">AA231_1</strain>
    </source>
</reference>
<dbReference type="AlphaFoldDB" id="A0A6I8LYL8"/>
<organism evidence="2 3">
    <name type="scientific">Amycolatopsis camponoti</name>
    <dbReference type="NCBI Taxonomy" id="2606593"/>
    <lineage>
        <taxon>Bacteria</taxon>
        <taxon>Bacillati</taxon>
        <taxon>Actinomycetota</taxon>
        <taxon>Actinomycetes</taxon>
        <taxon>Pseudonocardiales</taxon>
        <taxon>Pseudonocardiaceae</taxon>
        <taxon>Amycolatopsis</taxon>
    </lineage>
</organism>
<dbReference type="Proteomes" id="UP000399805">
    <property type="component" value="Unassembled WGS sequence"/>
</dbReference>
<evidence type="ECO:0000259" key="1">
    <source>
        <dbReference type="Pfam" id="PF01370"/>
    </source>
</evidence>
<dbReference type="Gene3D" id="3.40.50.720">
    <property type="entry name" value="NAD(P)-binding Rossmann-like Domain"/>
    <property type="match status" value="1"/>
</dbReference>
<protein>
    <recommendedName>
        <fullName evidence="1">NAD-dependent epimerase/dehydratase domain-containing protein</fullName>
    </recommendedName>
</protein>
<proteinExistence type="predicted"/>
<feature type="domain" description="NAD-dependent epimerase/dehydratase" evidence="1">
    <location>
        <begin position="26"/>
        <end position="177"/>
    </location>
</feature>
<dbReference type="Pfam" id="PF01370">
    <property type="entry name" value="Epimerase"/>
    <property type="match status" value="1"/>
</dbReference>
<evidence type="ECO:0000313" key="3">
    <source>
        <dbReference type="Proteomes" id="UP000399805"/>
    </source>
</evidence>
<dbReference type="InterPro" id="IPR036291">
    <property type="entry name" value="NAD(P)-bd_dom_sf"/>
</dbReference>
<sequence length="252" mass="26637">MQVIGGGFLATHVRAHFGDRHPGVTAIAAGVSSTIVDSAAEFDREAELLYRVALECRDRGRLALFFSTASPVLYGTPSPGTETGPVFPTSAYGRHKLALETVLAASGAGWLTLRLSNLVGSGQREHQLLPALIAQVRSGSVLVRRGVSRDLVDVRHVLAALDGLLRAGVRDTVVNVASGVPVPVESIIAGIETRLGTTAVKRVVHRPASTPVVSLDRLRRLVPEVGTFGFGPGYLSTLLDRYVPAGEPALPR</sequence>
<dbReference type="InterPro" id="IPR001509">
    <property type="entry name" value="Epimerase_deHydtase"/>
</dbReference>
<name>A0A6I8LYL8_9PSEU</name>
<dbReference type="SUPFAM" id="SSF51735">
    <property type="entry name" value="NAD(P)-binding Rossmann-fold domains"/>
    <property type="match status" value="1"/>
</dbReference>
<evidence type="ECO:0000313" key="2">
    <source>
        <dbReference type="EMBL" id="VVJ20745.1"/>
    </source>
</evidence>
<accession>A0A6I8LYL8</accession>